<evidence type="ECO:0000259" key="11">
    <source>
        <dbReference type="Pfam" id="PF00999"/>
    </source>
</evidence>
<dbReference type="InterPro" id="IPR006153">
    <property type="entry name" value="Cation/H_exchanger_TM"/>
</dbReference>
<dbReference type="RefSeq" id="WP_057785995.1">
    <property type="nucleotide sequence ID" value="NZ_JQCD01000004.1"/>
</dbReference>
<keyword evidence="5 10" id="KW-1133">Transmembrane helix</keyword>
<organism evidence="12 13">
    <name type="scientific">Weissella minor</name>
    <dbReference type="NCBI Taxonomy" id="1620"/>
    <lineage>
        <taxon>Bacteria</taxon>
        <taxon>Bacillati</taxon>
        <taxon>Bacillota</taxon>
        <taxon>Bacilli</taxon>
        <taxon>Lactobacillales</taxon>
        <taxon>Lactobacillaceae</taxon>
        <taxon>Weissella</taxon>
    </lineage>
</organism>
<dbReference type="GO" id="GO:0098719">
    <property type="term" value="P:sodium ion import across plasma membrane"/>
    <property type="evidence" value="ECO:0007669"/>
    <property type="project" value="TreeGrafter"/>
</dbReference>
<name>A0A0R2JLP2_9LACO</name>
<feature type="transmembrane region" description="Helical" evidence="10">
    <location>
        <begin position="388"/>
        <end position="407"/>
    </location>
</feature>
<keyword evidence="6" id="KW-0915">Sodium</keyword>
<keyword evidence="4 10" id="KW-0812">Transmembrane</keyword>
<dbReference type="AlphaFoldDB" id="A0A0R2JLP2"/>
<proteinExistence type="predicted"/>
<evidence type="ECO:0000256" key="6">
    <source>
        <dbReference type="ARBA" id="ARBA00023053"/>
    </source>
</evidence>
<sequence length="715" mass="79832">MNYLVVILVIMIAIIIANFLSQLVPKVPKAFWQILAGIILALIPGTLSQIHLEPDLFLMLIIAPLLFYEGQHTQARLISKNFSAIIRLAGILAIVTVVMLGFTEQALLHWALPLAVGLAAIVIPTDATALDSVTSTVEMPAGIKRALNLESLFNDASGLVVLELALLWLNTGHFSFFEGFRQFLVAAFGGAIVGLILGALLVWIRQNLLRFQLDDSTAQIMIQIISPVAIYLVAEHVFHVSGIIAVVMAGVVHNEERAHMQFMSAQLNNLTNQVWEMLSQVLNGIVFVLLGLELVRVVEIFVDTTGTDWLAMVGMGILIYVVMLVIRYLSMIFSQKEDVERFIDPGQKQKDALVFAVGGVHGAMTMAMALSLPYVLNNGKAFPFRNNILLIASVVIILSLVMPLLVLPRLLPAAKAEFDTADFDKAHLEMVNLGIREVEQSQADPKTKTQVTRQLQGQLGYGDEQLDPKIMAEASNRMTRVMNDAVEDAMDTDQLSNDAGMFYQRLSNNSRSFGWGGTKHRFRVYWHTFEQRWMHLVDRHVSEGRRKKRQQQRADKYMRHEEKHLQNLPEDKQALIKERMAERQKMLDIKSSGKPSDLHQYKKRQRERWSAAAQEIQAVTGPAVDADIQSLEASGENPRLVVAMRNIQVRQQNVVENSVGSNMASQEVMMNALQAELQYIQDGRTKGALTPALSKALYDEVNAAQALVLAIEEEE</sequence>
<evidence type="ECO:0000256" key="4">
    <source>
        <dbReference type="ARBA" id="ARBA00022692"/>
    </source>
</evidence>
<keyword evidence="8 10" id="KW-0472">Membrane</keyword>
<dbReference type="PANTHER" id="PTHR10110:SF86">
    <property type="entry name" value="SODIUM_HYDROGEN EXCHANGER 7"/>
    <property type="match status" value="1"/>
</dbReference>
<evidence type="ECO:0000256" key="8">
    <source>
        <dbReference type="ARBA" id="ARBA00023136"/>
    </source>
</evidence>
<feature type="transmembrane region" description="Helical" evidence="10">
    <location>
        <begin position="183"/>
        <end position="204"/>
    </location>
</feature>
<evidence type="ECO:0000256" key="2">
    <source>
        <dbReference type="ARBA" id="ARBA00022448"/>
    </source>
</evidence>
<feature type="transmembrane region" description="Helical" evidence="10">
    <location>
        <begin position="309"/>
        <end position="331"/>
    </location>
</feature>
<evidence type="ECO:0000313" key="12">
    <source>
        <dbReference type="EMBL" id="KRN78097.1"/>
    </source>
</evidence>
<feature type="transmembrane region" description="Helical" evidence="10">
    <location>
        <begin position="277"/>
        <end position="297"/>
    </location>
</feature>
<evidence type="ECO:0000313" key="13">
    <source>
        <dbReference type="Proteomes" id="UP000051673"/>
    </source>
</evidence>
<protein>
    <submittedName>
        <fullName evidence="12">NhaP-type Na+ H+ and K+ H+ antiporter</fullName>
    </submittedName>
</protein>
<dbReference type="InterPro" id="IPR018422">
    <property type="entry name" value="Cation/H_exchanger_CPA1"/>
</dbReference>
<keyword evidence="3" id="KW-1003">Cell membrane</keyword>
<feature type="transmembrane region" description="Helical" evidence="10">
    <location>
        <begin position="108"/>
        <end position="130"/>
    </location>
</feature>
<feature type="domain" description="Cation/H+ exchanger transmembrane" evidence="11">
    <location>
        <begin position="10"/>
        <end position="405"/>
    </location>
</feature>
<evidence type="ECO:0000256" key="7">
    <source>
        <dbReference type="ARBA" id="ARBA00023065"/>
    </source>
</evidence>
<dbReference type="GO" id="GO:0005886">
    <property type="term" value="C:plasma membrane"/>
    <property type="evidence" value="ECO:0007669"/>
    <property type="project" value="UniProtKB-SubCell"/>
</dbReference>
<feature type="transmembrane region" description="Helical" evidence="10">
    <location>
        <begin position="31"/>
        <end position="50"/>
    </location>
</feature>
<keyword evidence="2" id="KW-0813">Transport</keyword>
<feature type="transmembrane region" description="Helical" evidence="10">
    <location>
        <begin position="84"/>
        <end position="102"/>
    </location>
</feature>
<evidence type="ECO:0000256" key="10">
    <source>
        <dbReference type="SAM" id="Phobius"/>
    </source>
</evidence>
<accession>A0A0R2JLP2</accession>
<comment type="subcellular location">
    <subcellularLocation>
        <location evidence="1">Cell membrane</location>
        <topology evidence="1">Multi-pass membrane protein</topology>
    </subcellularLocation>
</comment>
<feature type="transmembrane region" description="Helical" evidence="10">
    <location>
        <begin position="6"/>
        <end position="24"/>
    </location>
</feature>
<dbReference type="GO" id="GO:0051453">
    <property type="term" value="P:regulation of intracellular pH"/>
    <property type="evidence" value="ECO:0007669"/>
    <property type="project" value="TreeGrafter"/>
</dbReference>
<feature type="transmembrane region" description="Helical" evidence="10">
    <location>
        <begin position="240"/>
        <end position="256"/>
    </location>
</feature>
<dbReference type="GO" id="GO:0015385">
    <property type="term" value="F:sodium:proton antiporter activity"/>
    <property type="evidence" value="ECO:0007669"/>
    <property type="project" value="InterPro"/>
</dbReference>
<evidence type="ECO:0000256" key="3">
    <source>
        <dbReference type="ARBA" id="ARBA00022475"/>
    </source>
</evidence>
<keyword evidence="13" id="KW-1185">Reference proteome</keyword>
<dbReference type="STRING" id="1620.IV67_GL000113"/>
<dbReference type="PANTHER" id="PTHR10110">
    <property type="entry name" value="SODIUM/HYDROGEN EXCHANGER"/>
    <property type="match status" value="1"/>
</dbReference>
<keyword evidence="7" id="KW-0406">Ion transport</keyword>
<evidence type="ECO:0000256" key="5">
    <source>
        <dbReference type="ARBA" id="ARBA00022989"/>
    </source>
</evidence>
<comment type="caution">
    <text evidence="12">The sequence shown here is derived from an EMBL/GenBank/DDBJ whole genome shotgun (WGS) entry which is preliminary data.</text>
</comment>
<dbReference type="Pfam" id="PF00999">
    <property type="entry name" value="Na_H_Exchanger"/>
    <property type="match status" value="1"/>
</dbReference>
<dbReference type="EMBL" id="JQCD01000004">
    <property type="protein sequence ID" value="KRN78097.1"/>
    <property type="molecule type" value="Genomic_DNA"/>
</dbReference>
<keyword evidence="9" id="KW-0739">Sodium transport</keyword>
<reference evidence="12 13" key="1">
    <citation type="journal article" date="2015" name="Genome Announc.">
        <title>Expanding the biotechnology potential of lactobacilli through comparative genomics of 213 strains and associated genera.</title>
        <authorList>
            <person name="Sun Z."/>
            <person name="Harris H.M."/>
            <person name="McCann A."/>
            <person name="Guo C."/>
            <person name="Argimon S."/>
            <person name="Zhang W."/>
            <person name="Yang X."/>
            <person name="Jeffery I.B."/>
            <person name="Cooney J.C."/>
            <person name="Kagawa T.F."/>
            <person name="Liu W."/>
            <person name="Song Y."/>
            <person name="Salvetti E."/>
            <person name="Wrobel A."/>
            <person name="Rasinkangas P."/>
            <person name="Parkhill J."/>
            <person name="Rea M.C."/>
            <person name="O'Sullivan O."/>
            <person name="Ritari J."/>
            <person name="Douillard F.P."/>
            <person name="Paul Ross R."/>
            <person name="Yang R."/>
            <person name="Briner A.E."/>
            <person name="Felis G.E."/>
            <person name="de Vos W.M."/>
            <person name="Barrangou R."/>
            <person name="Klaenhammer T.R."/>
            <person name="Caufield P.W."/>
            <person name="Cui Y."/>
            <person name="Zhang H."/>
            <person name="O'Toole P.W."/>
        </authorList>
    </citation>
    <scope>NUCLEOTIDE SEQUENCE [LARGE SCALE GENOMIC DNA]</scope>
    <source>
        <strain evidence="12 13">DSM 20014</strain>
    </source>
</reference>
<evidence type="ECO:0000256" key="9">
    <source>
        <dbReference type="ARBA" id="ARBA00023201"/>
    </source>
</evidence>
<feature type="transmembrane region" description="Helical" evidence="10">
    <location>
        <begin position="352"/>
        <end position="376"/>
    </location>
</feature>
<dbReference type="PATRIC" id="fig|1620.3.peg.118"/>
<dbReference type="Proteomes" id="UP000051673">
    <property type="component" value="Unassembled WGS sequence"/>
</dbReference>
<gene>
    <name evidence="12" type="ORF">IV67_GL000113</name>
</gene>
<evidence type="ECO:0000256" key="1">
    <source>
        <dbReference type="ARBA" id="ARBA00004651"/>
    </source>
</evidence>
<dbReference type="GO" id="GO:0015386">
    <property type="term" value="F:potassium:proton antiporter activity"/>
    <property type="evidence" value="ECO:0007669"/>
    <property type="project" value="TreeGrafter"/>
</dbReference>